<evidence type="ECO:0000256" key="2">
    <source>
        <dbReference type="ARBA" id="ARBA00022448"/>
    </source>
</evidence>
<feature type="transmembrane region" description="Helical" evidence="7">
    <location>
        <begin position="453"/>
        <end position="474"/>
    </location>
</feature>
<feature type="transmembrane region" description="Helical" evidence="7">
    <location>
        <begin position="360"/>
        <end position="378"/>
    </location>
</feature>
<dbReference type="KEGG" id="ach:Achl_1015"/>
<organism evidence="9 10">
    <name type="scientific">Pseudarthrobacter chlorophenolicus (strain ATCC 700700 / DSM 12829 / CIP 107037 / JCM 12360 / KCTC 9906 / NCIMB 13794 / A6)</name>
    <name type="common">Arthrobacter chlorophenolicus</name>
    <dbReference type="NCBI Taxonomy" id="452863"/>
    <lineage>
        <taxon>Bacteria</taxon>
        <taxon>Bacillati</taxon>
        <taxon>Actinomycetota</taxon>
        <taxon>Actinomycetes</taxon>
        <taxon>Micrococcales</taxon>
        <taxon>Micrococcaceae</taxon>
        <taxon>Pseudarthrobacter</taxon>
    </lineage>
</organism>
<feature type="transmembrane region" description="Helical" evidence="7">
    <location>
        <begin position="173"/>
        <end position="190"/>
    </location>
</feature>
<gene>
    <name evidence="9" type="ordered locus">Achl_1015</name>
</gene>
<keyword evidence="6 7" id="KW-0472">Membrane</keyword>
<dbReference type="eggNOG" id="COG2211">
    <property type="taxonomic scope" value="Bacteria"/>
</dbReference>
<dbReference type="Proteomes" id="UP000002505">
    <property type="component" value="Chromosome"/>
</dbReference>
<evidence type="ECO:0000256" key="4">
    <source>
        <dbReference type="ARBA" id="ARBA00022692"/>
    </source>
</evidence>
<evidence type="ECO:0000313" key="9">
    <source>
        <dbReference type="EMBL" id="ACL39009.1"/>
    </source>
</evidence>
<dbReference type="GO" id="GO:0005886">
    <property type="term" value="C:plasma membrane"/>
    <property type="evidence" value="ECO:0007669"/>
    <property type="project" value="UniProtKB-SubCell"/>
</dbReference>
<evidence type="ECO:0000259" key="8">
    <source>
        <dbReference type="PROSITE" id="PS50850"/>
    </source>
</evidence>
<reference evidence="9" key="1">
    <citation type="submission" date="2009-01" db="EMBL/GenBank/DDBJ databases">
        <title>Complete sequence of chromosome of Arthrobacter chlorophenolicus A6.</title>
        <authorList>
            <consortium name="US DOE Joint Genome Institute"/>
            <person name="Lucas S."/>
            <person name="Copeland A."/>
            <person name="Lapidus A."/>
            <person name="Glavina del Rio T."/>
            <person name="Tice H."/>
            <person name="Bruce D."/>
            <person name="Goodwin L."/>
            <person name="Pitluck S."/>
            <person name="Goltsman E."/>
            <person name="Clum A."/>
            <person name="Larimer F."/>
            <person name="Land M."/>
            <person name="Hauser L."/>
            <person name="Kyrpides N."/>
            <person name="Mikhailova N."/>
            <person name="Jansson J."/>
            <person name="Richardson P."/>
        </authorList>
    </citation>
    <scope>NUCLEOTIDE SEQUENCE [LARGE SCALE GENOMIC DNA]</scope>
    <source>
        <strain evidence="9">A6</strain>
    </source>
</reference>
<dbReference type="PANTHER" id="PTHR42718">
    <property type="entry name" value="MAJOR FACILITATOR SUPERFAMILY MULTIDRUG TRANSPORTER MFSC"/>
    <property type="match status" value="1"/>
</dbReference>
<evidence type="ECO:0000256" key="6">
    <source>
        <dbReference type="ARBA" id="ARBA00023136"/>
    </source>
</evidence>
<keyword evidence="10" id="KW-1185">Reference proteome</keyword>
<dbReference type="eggNOG" id="COG2814">
    <property type="taxonomic scope" value="Bacteria"/>
</dbReference>
<proteinExistence type="predicted"/>
<accession>B8HDK4</accession>
<feature type="transmembrane region" description="Helical" evidence="7">
    <location>
        <begin position="232"/>
        <end position="250"/>
    </location>
</feature>
<feature type="transmembrane region" description="Helical" evidence="7">
    <location>
        <begin position="54"/>
        <end position="81"/>
    </location>
</feature>
<dbReference type="PROSITE" id="PS50850">
    <property type="entry name" value="MFS"/>
    <property type="match status" value="1"/>
</dbReference>
<dbReference type="EMBL" id="CP001341">
    <property type="protein sequence ID" value="ACL39009.1"/>
    <property type="molecule type" value="Genomic_DNA"/>
</dbReference>
<dbReference type="Pfam" id="PF07690">
    <property type="entry name" value="MFS_1"/>
    <property type="match status" value="1"/>
</dbReference>
<keyword evidence="4 7" id="KW-0812">Transmembrane</keyword>
<dbReference type="GO" id="GO:0022857">
    <property type="term" value="F:transmembrane transporter activity"/>
    <property type="evidence" value="ECO:0007669"/>
    <property type="project" value="InterPro"/>
</dbReference>
<comment type="subcellular location">
    <subcellularLocation>
        <location evidence="1">Cell membrane</location>
        <topology evidence="1">Multi-pass membrane protein</topology>
    </subcellularLocation>
</comment>
<feature type="domain" description="Major facilitator superfamily (MFS) profile" evidence="8">
    <location>
        <begin position="36"/>
        <end position="477"/>
    </location>
</feature>
<feature type="transmembrane region" description="Helical" evidence="7">
    <location>
        <begin position="384"/>
        <end position="406"/>
    </location>
</feature>
<dbReference type="CDD" id="cd17321">
    <property type="entry name" value="MFS_MMR_MDR_like"/>
    <property type="match status" value="1"/>
</dbReference>
<feature type="transmembrane region" description="Helical" evidence="7">
    <location>
        <begin position="132"/>
        <end position="152"/>
    </location>
</feature>
<sequence>MRVGDAFACRECRESRGRHPVQQTVTVSNNPRTGLAVAGLSLGTALNPLNSSMIAVALVVLRADFGLDVAAVTWVVTSFYLASAAGQPVMGRLADRFGPRRMFMLGMALVALTCALAPLAPNFALLCVARAVMALGTATAYPSAVVMVGAIAHRAKVESARPLGRLQMANTSAAAVGPVIGGLLVSLVGWEALFLINVPFALAALLIVRQAAPPDEARERGSLSELLRDSDIPGILAFVGALLLVMMAALNVAPGYRWWMLAAGTGIAAIFAWRELRFARPFLDLRLLGRNRPLLLVYLAFAVFSSVYYFVFFGLPQLLQESGEYDPGVVGLLMLPLAAMSVVATPWAVKAMGRFGVRRVLLAGVVLLTVAAALMWLLTGTLAIPLVVVMTALMGIPYGTVSIATNQGMFVSTRPQDRGVAAGIYQTCRYVGAITATVMIGVFASGGVHQDSWARMVVAMLVLCAATFGVSLFWRQRSA</sequence>
<feature type="transmembrane region" description="Helical" evidence="7">
    <location>
        <begin position="102"/>
        <end position="120"/>
    </location>
</feature>
<dbReference type="PANTHER" id="PTHR42718:SF46">
    <property type="entry name" value="BLR6921 PROTEIN"/>
    <property type="match status" value="1"/>
</dbReference>
<dbReference type="InterPro" id="IPR036259">
    <property type="entry name" value="MFS_trans_sf"/>
</dbReference>
<evidence type="ECO:0000256" key="7">
    <source>
        <dbReference type="SAM" id="Phobius"/>
    </source>
</evidence>
<evidence type="ECO:0000256" key="1">
    <source>
        <dbReference type="ARBA" id="ARBA00004651"/>
    </source>
</evidence>
<feature type="transmembrane region" description="Helical" evidence="7">
    <location>
        <begin position="427"/>
        <end position="447"/>
    </location>
</feature>
<dbReference type="HOGENOM" id="CLU_000960_28_3_11"/>
<name>B8HDK4_PSECP</name>
<evidence type="ECO:0000313" key="10">
    <source>
        <dbReference type="Proteomes" id="UP000002505"/>
    </source>
</evidence>
<keyword evidence="2" id="KW-0813">Transport</keyword>
<feature type="transmembrane region" description="Helical" evidence="7">
    <location>
        <begin position="294"/>
        <end position="315"/>
    </location>
</feature>
<dbReference type="InterPro" id="IPR020846">
    <property type="entry name" value="MFS_dom"/>
</dbReference>
<evidence type="ECO:0000256" key="5">
    <source>
        <dbReference type="ARBA" id="ARBA00022989"/>
    </source>
</evidence>
<evidence type="ECO:0000256" key="3">
    <source>
        <dbReference type="ARBA" id="ARBA00022475"/>
    </source>
</evidence>
<feature type="transmembrane region" description="Helical" evidence="7">
    <location>
        <begin position="327"/>
        <end position="348"/>
    </location>
</feature>
<dbReference type="AlphaFoldDB" id="B8HDK4"/>
<protein>
    <submittedName>
        <fullName evidence="9">Major facilitator superfamily MFS_1</fullName>
    </submittedName>
</protein>
<keyword evidence="3" id="KW-1003">Cell membrane</keyword>
<dbReference type="Gene3D" id="1.20.1250.20">
    <property type="entry name" value="MFS general substrate transporter like domains"/>
    <property type="match status" value="2"/>
</dbReference>
<keyword evidence="5 7" id="KW-1133">Transmembrane helix</keyword>
<dbReference type="SUPFAM" id="SSF103473">
    <property type="entry name" value="MFS general substrate transporter"/>
    <property type="match status" value="1"/>
</dbReference>
<dbReference type="InterPro" id="IPR011701">
    <property type="entry name" value="MFS"/>
</dbReference>
<dbReference type="STRING" id="452863.Achl_1015"/>